<accession>A0A0D2P804</accession>
<dbReference type="AlphaFoldDB" id="A0A0D2P804"/>
<dbReference type="PANTHER" id="PTHR34315">
    <property type="match status" value="1"/>
</dbReference>
<dbReference type="InterPro" id="IPR015889">
    <property type="entry name" value="Intradiol_dOase_core"/>
</dbReference>
<dbReference type="OrthoDB" id="121380at2759"/>
<dbReference type="Gene3D" id="2.60.130.10">
    <property type="entry name" value="Aromatic compound dioxygenase"/>
    <property type="match status" value="1"/>
</dbReference>
<reference evidence="5" key="1">
    <citation type="submission" date="2014-04" db="EMBL/GenBank/DDBJ databases">
        <title>Evolutionary Origins and Diversification of the Mycorrhizal Mutualists.</title>
        <authorList>
            <consortium name="DOE Joint Genome Institute"/>
            <consortium name="Mycorrhizal Genomics Consortium"/>
            <person name="Kohler A."/>
            <person name="Kuo A."/>
            <person name="Nagy L.G."/>
            <person name="Floudas D."/>
            <person name="Copeland A."/>
            <person name="Barry K.W."/>
            <person name="Cichocki N."/>
            <person name="Veneault-Fourrey C."/>
            <person name="LaButti K."/>
            <person name="Lindquist E.A."/>
            <person name="Lipzen A."/>
            <person name="Lundell T."/>
            <person name="Morin E."/>
            <person name="Murat C."/>
            <person name="Riley R."/>
            <person name="Ohm R."/>
            <person name="Sun H."/>
            <person name="Tunlid A."/>
            <person name="Henrissat B."/>
            <person name="Grigoriev I.V."/>
            <person name="Hibbett D.S."/>
            <person name="Martin F."/>
        </authorList>
    </citation>
    <scope>NUCLEOTIDE SEQUENCE [LARGE SCALE GENOMIC DNA]</scope>
    <source>
        <strain evidence="5">FD-334 SS-4</strain>
    </source>
</reference>
<dbReference type="CDD" id="cd03457">
    <property type="entry name" value="intradiol_dioxygenase_like"/>
    <property type="match status" value="1"/>
</dbReference>
<feature type="compositionally biased region" description="Gly residues" evidence="1">
    <location>
        <begin position="346"/>
        <end position="359"/>
    </location>
</feature>
<feature type="region of interest" description="Disordered" evidence="1">
    <location>
        <begin position="340"/>
        <end position="369"/>
    </location>
</feature>
<dbReference type="SUPFAM" id="SSF49482">
    <property type="entry name" value="Aromatic compound dioxygenase"/>
    <property type="match status" value="1"/>
</dbReference>
<evidence type="ECO:0000313" key="5">
    <source>
        <dbReference type="Proteomes" id="UP000054270"/>
    </source>
</evidence>
<name>A0A0D2P804_HYPSF</name>
<evidence type="ECO:0000259" key="3">
    <source>
        <dbReference type="Pfam" id="PF00775"/>
    </source>
</evidence>
<feature type="chain" id="PRO_5002260429" description="Intradiol ring-cleavage dioxygenases domain-containing protein" evidence="2">
    <location>
        <begin position="19"/>
        <end position="369"/>
    </location>
</feature>
<evidence type="ECO:0000256" key="2">
    <source>
        <dbReference type="SAM" id="SignalP"/>
    </source>
</evidence>
<gene>
    <name evidence="4" type="ORF">HYPSUDRAFT_135745</name>
</gene>
<keyword evidence="2" id="KW-0732">Signal</keyword>
<feature type="signal peptide" evidence="2">
    <location>
        <begin position="1"/>
        <end position="18"/>
    </location>
</feature>
<dbReference type="PANTHER" id="PTHR34315:SF1">
    <property type="entry name" value="INTRADIOL RING-CLEAVAGE DIOXYGENASES DOMAIN-CONTAINING PROTEIN-RELATED"/>
    <property type="match status" value="1"/>
</dbReference>
<protein>
    <recommendedName>
        <fullName evidence="3">Intradiol ring-cleavage dioxygenases domain-containing protein</fullName>
    </recommendedName>
</protein>
<dbReference type="Proteomes" id="UP000054270">
    <property type="component" value="Unassembled WGS sequence"/>
</dbReference>
<dbReference type="STRING" id="945553.A0A0D2P804"/>
<sequence>MRISTALSLLSFVLVVVAHPGSHEDHDVLARRKFLAHAKRSIADCTDKIEARGIEARAISRRAALAESLRSRRRLPGRRAISKRDFASVLTTDHKSNRTDLTSTSQGADVFTGDLACVLQPEVTIGPYWVSAELVRTDLRDGEEGIPYFSEYQIIDVTTCDPIPNIYVDTWHANSTGVYAGVVASGNGDITDESNLNATHGRGLALTDADGVAYFETIFPGHYTGRTPHIHVLTTLNATLLPNNTISGGSATHIGQVFFDQSLISAVEENSPYAENTQTLTLNSEDSIMGEEAASMDPVVQYVWLGEQPSDGILGWITIGIDPTADYVTSAAATWTENGGVANANAGGGGPGGPPGGSGGPPPAQTTSA</sequence>
<feature type="domain" description="Intradiol ring-cleavage dioxygenases" evidence="3">
    <location>
        <begin position="134"/>
        <end position="227"/>
    </location>
</feature>
<dbReference type="EMBL" id="KN817535">
    <property type="protein sequence ID" value="KJA24761.1"/>
    <property type="molecule type" value="Genomic_DNA"/>
</dbReference>
<evidence type="ECO:0000313" key="4">
    <source>
        <dbReference type="EMBL" id="KJA24761.1"/>
    </source>
</evidence>
<keyword evidence="5" id="KW-1185">Reference proteome</keyword>
<dbReference type="InterPro" id="IPR000627">
    <property type="entry name" value="Intradiol_dOase_C"/>
</dbReference>
<dbReference type="OMA" id="WYSSRTI"/>
<proteinExistence type="predicted"/>
<evidence type="ECO:0000256" key="1">
    <source>
        <dbReference type="SAM" id="MobiDB-lite"/>
    </source>
</evidence>
<dbReference type="GO" id="GO:0008199">
    <property type="term" value="F:ferric iron binding"/>
    <property type="evidence" value="ECO:0007669"/>
    <property type="project" value="InterPro"/>
</dbReference>
<feature type="compositionally biased region" description="Pro residues" evidence="1">
    <location>
        <begin position="360"/>
        <end position="369"/>
    </location>
</feature>
<organism evidence="4 5">
    <name type="scientific">Hypholoma sublateritium (strain FD-334 SS-4)</name>
    <dbReference type="NCBI Taxonomy" id="945553"/>
    <lineage>
        <taxon>Eukaryota</taxon>
        <taxon>Fungi</taxon>
        <taxon>Dikarya</taxon>
        <taxon>Basidiomycota</taxon>
        <taxon>Agaricomycotina</taxon>
        <taxon>Agaricomycetes</taxon>
        <taxon>Agaricomycetidae</taxon>
        <taxon>Agaricales</taxon>
        <taxon>Agaricineae</taxon>
        <taxon>Strophariaceae</taxon>
        <taxon>Hypholoma</taxon>
    </lineage>
</organism>
<dbReference type="Pfam" id="PF00775">
    <property type="entry name" value="Dioxygenase_C"/>
    <property type="match status" value="1"/>
</dbReference>
<dbReference type="GO" id="GO:0016702">
    <property type="term" value="F:oxidoreductase activity, acting on single donors with incorporation of molecular oxygen, incorporation of two atoms of oxygen"/>
    <property type="evidence" value="ECO:0007669"/>
    <property type="project" value="InterPro"/>
</dbReference>